<dbReference type="Proteomes" id="UP000054495">
    <property type="component" value="Unassembled WGS sequence"/>
</dbReference>
<protein>
    <submittedName>
        <fullName evidence="2">Uncharacterized protein</fullName>
    </submittedName>
</protein>
<proteinExistence type="predicted"/>
<keyword evidence="3" id="KW-1185">Reference proteome</keyword>
<dbReference type="EMBL" id="KE125084">
    <property type="protein sequence ID" value="EPB71840.1"/>
    <property type="molecule type" value="Genomic_DNA"/>
</dbReference>
<gene>
    <name evidence="2" type="ORF">ANCCEY_09063</name>
</gene>
<name>A0A0D6LIG6_9BILA</name>
<reference evidence="2 3" key="1">
    <citation type="submission" date="2013-05" db="EMBL/GenBank/DDBJ databases">
        <title>Draft genome of the parasitic nematode Anyclostoma ceylanicum.</title>
        <authorList>
            <person name="Mitreva M."/>
        </authorList>
    </citation>
    <scope>NUCLEOTIDE SEQUENCE [LARGE SCALE GENOMIC DNA]</scope>
</reference>
<feature type="region of interest" description="Disordered" evidence="1">
    <location>
        <begin position="44"/>
        <end position="73"/>
    </location>
</feature>
<organism evidence="2 3">
    <name type="scientific">Ancylostoma ceylanicum</name>
    <dbReference type="NCBI Taxonomy" id="53326"/>
    <lineage>
        <taxon>Eukaryota</taxon>
        <taxon>Metazoa</taxon>
        <taxon>Ecdysozoa</taxon>
        <taxon>Nematoda</taxon>
        <taxon>Chromadorea</taxon>
        <taxon>Rhabditida</taxon>
        <taxon>Rhabditina</taxon>
        <taxon>Rhabditomorpha</taxon>
        <taxon>Strongyloidea</taxon>
        <taxon>Ancylostomatidae</taxon>
        <taxon>Ancylostomatinae</taxon>
        <taxon>Ancylostoma</taxon>
    </lineage>
</organism>
<accession>A0A0D6LIG6</accession>
<evidence type="ECO:0000313" key="3">
    <source>
        <dbReference type="Proteomes" id="UP000054495"/>
    </source>
</evidence>
<evidence type="ECO:0000256" key="1">
    <source>
        <dbReference type="SAM" id="MobiDB-lite"/>
    </source>
</evidence>
<dbReference type="AlphaFoldDB" id="A0A0D6LIG6"/>
<evidence type="ECO:0000313" key="2">
    <source>
        <dbReference type="EMBL" id="EPB71840.1"/>
    </source>
</evidence>
<sequence length="73" mass="8041">MPQRHNLLLFRATLANFGGFEPGEIKQGFKLRPTKTVDKSKPVILAEGEDADQIAPTRRPPPPQAAPIPEIQV</sequence>